<dbReference type="GO" id="GO:0051301">
    <property type="term" value="P:cell division"/>
    <property type="evidence" value="ECO:0007669"/>
    <property type="project" value="UniProtKB-KW"/>
</dbReference>
<evidence type="ECO:0000256" key="6">
    <source>
        <dbReference type="ARBA" id="ARBA00022960"/>
    </source>
</evidence>
<dbReference type="EMBL" id="SOAX01000002">
    <property type="protein sequence ID" value="TDT43229.1"/>
    <property type="molecule type" value="Genomic_DNA"/>
</dbReference>
<keyword evidence="5" id="KW-0812">Transmembrane</keyword>
<keyword evidence="6" id="KW-0133">Cell shape</keyword>
<evidence type="ECO:0000256" key="4">
    <source>
        <dbReference type="ARBA" id="ARBA00022618"/>
    </source>
</evidence>
<feature type="compositionally biased region" description="Basic and acidic residues" evidence="13">
    <location>
        <begin position="140"/>
        <end position="152"/>
    </location>
</feature>
<evidence type="ECO:0000313" key="14">
    <source>
        <dbReference type="EMBL" id="TDT43229.1"/>
    </source>
</evidence>
<evidence type="ECO:0000256" key="8">
    <source>
        <dbReference type="ARBA" id="ARBA00023136"/>
    </source>
</evidence>
<evidence type="ECO:0000256" key="7">
    <source>
        <dbReference type="ARBA" id="ARBA00022989"/>
    </source>
</evidence>
<organism evidence="14 15">
    <name type="scientific">Halospina denitrificans</name>
    <dbReference type="NCBI Taxonomy" id="332522"/>
    <lineage>
        <taxon>Bacteria</taxon>
        <taxon>Pseudomonadati</taxon>
        <taxon>Pseudomonadota</taxon>
        <taxon>Gammaproteobacteria</taxon>
        <taxon>Halospina</taxon>
    </lineage>
</organism>
<comment type="similarity">
    <text evidence="10">Belongs to the ZapG family.</text>
</comment>
<evidence type="ECO:0000256" key="1">
    <source>
        <dbReference type="ARBA" id="ARBA00004377"/>
    </source>
</evidence>
<comment type="subcellular location">
    <subcellularLocation>
        <location evidence="1">Cell inner membrane</location>
        <topology evidence="1">Single-pass membrane protein</topology>
    </subcellularLocation>
</comment>
<keyword evidence="4" id="KW-0132">Cell division</keyword>
<evidence type="ECO:0000256" key="13">
    <source>
        <dbReference type="SAM" id="MobiDB-lite"/>
    </source>
</evidence>
<evidence type="ECO:0000256" key="3">
    <source>
        <dbReference type="ARBA" id="ARBA00022519"/>
    </source>
</evidence>
<feature type="compositionally biased region" description="Basic and acidic residues" evidence="13">
    <location>
        <begin position="117"/>
        <end position="128"/>
    </location>
</feature>
<dbReference type="PANTHER" id="PTHR39579:SF1">
    <property type="entry name" value="INNER MEMBRANE PROTEIN YHCB"/>
    <property type="match status" value="1"/>
</dbReference>
<dbReference type="AlphaFoldDB" id="A0A4R7K1A4"/>
<accession>A0A4R7K1A4</accession>
<dbReference type="InterPro" id="IPR009386">
    <property type="entry name" value="ZapG-like"/>
</dbReference>
<evidence type="ECO:0000256" key="5">
    <source>
        <dbReference type="ARBA" id="ARBA00022692"/>
    </source>
</evidence>
<evidence type="ECO:0000256" key="9">
    <source>
        <dbReference type="ARBA" id="ARBA00023306"/>
    </source>
</evidence>
<dbReference type="GO" id="GO:0005886">
    <property type="term" value="C:plasma membrane"/>
    <property type="evidence" value="ECO:0007669"/>
    <property type="project" value="UniProtKB-SubCell"/>
</dbReference>
<dbReference type="Proteomes" id="UP000295830">
    <property type="component" value="Unassembled WGS sequence"/>
</dbReference>
<feature type="region of interest" description="Disordered" evidence="13">
    <location>
        <begin position="97"/>
        <end position="152"/>
    </location>
</feature>
<gene>
    <name evidence="14" type="ORF">DES49_1043</name>
</gene>
<protein>
    <recommendedName>
        <fullName evidence="11">Z-ring associated protein G</fullName>
    </recommendedName>
    <alternativeName>
        <fullName evidence="12">Cell division protein ZapG</fullName>
    </alternativeName>
</protein>
<comment type="caution">
    <text evidence="14">The sequence shown here is derived from an EMBL/GenBank/DDBJ whole genome shotgun (WGS) entry which is preliminary data.</text>
</comment>
<evidence type="ECO:0000256" key="10">
    <source>
        <dbReference type="ARBA" id="ARBA00035657"/>
    </source>
</evidence>
<keyword evidence="2" id="KW-1003">Cell membrane</keyword>
<dbReference type="PANTHER" id="PTHR39579">
    <property type="entry name" value="INNER MEMBRANE PROTEIN YHCB"/>
    <property type="match status" value="1"/>
</dbReference>
<keyword evidence="15" id="KW-1185">Reference proteome</keyword>
<evidence type="ECO:0000313" key="15">
    <source>
        <dbReference type="Proteomes" id="UP000295830"/>
    </source>
</evidence>
<sequence length="152" mass="17239">MESMLVVGIAALAIGLALGWGIARTTGNRNVRQRRLAQQLDALQTEHTRYQAQVNEHFMETAELIRRLNDSYRDVHQHLAKGASKLCTENDARQELEQARQDNQLAYQNQEDDDGVEPPRDYAPRNDNVDNGTLSEDYGLSEKAEREERSGT</sequence>
<dbReference type="Pfam" id="PF06295">
    <property type="entry name" value="ZapG-like"/>
    <property type="match status" value="1"/>
</dbReference>
<evidence type="ECO:0000256" key="11">
    <source>
        <dbReference type="ARBA" id="ARBA00035703"/>
    </source>
</evidence>
<reference evidence="14 15" key="1">
    <citation type="submission" date="2019-03" db="EMBL/GenBank/DDBJ databases">
        <title>Genomic Encyclopedia of Type Strains, Phase IV (KMG-IV): sequencing the most valuable type-strain genomes for metagenomic binning, comparative biology and taxonomic classification.</title>
        <authorList>
            <person name="Goeker M."/>
        </authorList>
    </citation>
    <scope>NUCLEOTIDE SEQUENCE [LARGE SCALE GENOMIC DNA]</scope>
    <source>
        <strain evidence="14 15">DSM 15505</strain>
    </source>
</reference>
<dbReference type="RefSeq" id="WP_133735312.1">
    <property type="nucleotide sequence ID" value="NZ_SOAX01000002.1"/>
</dbReference>
<evidence type="ECO:0000256" key="2">
    <source>
        <dbReference type="ARBA" id="ARBA00022475"/>
    </source>
</evidence>
<name>A0A4R7K1A4_9GAMM</name>
<evidence type="ECO:0000256" key="12">
    <source>
        <dbReference type="ARBA" id="ARBA00035727"/>
    </source>
</evidence>
<keyword evidence="3" id="KW-0997">Cell inner membrane</keyword>
<keyword evidence="9" id="KW-0131">Cell cycle</keyword>
<proteinExistence type="inferred from homology"/>
<dbReference type="OrthoDB" id="7068713at2"/>
<keyword evidence="8" id="KW-0472">Membrane</keyword>
<keyword evidence="7" id="KW-1133">Transmembrane helix</keyword>
<dbReference type="GO" id="GO:0008360">
    <property type="term" value="P:regulation of cell shape"/>
    <property type="evidence" value="ECO:0007669"/>
    <property type="project" value="UniProtKB-KW"/>
</dbReference>